<dbReference type="InterPro" id="IPR051320">
    <property type="entry name" value="Viral_Replic_Matur_Polypro"/>
</dbReference>
<feature type="domain" description="Reverse transcriptase" evidence="1">
    <location>
        <begin position="1"/>
        <end position="85"/>
    </location>
</feature>
<evidence type="ECO:0000259" key="1">
    <source>
        <dbReference type="PROSITE" id="PS50878"/>
    </source>
</evidence>
<dbReference type="InterPro" id="IPR043128">
    <property type="entry name" value="Rev_trsase/Diguanyl_cyclase"/>
</dbReference>
<organism evidence="3 4">
    <name type="scientific">Didymodactylos carnosus</name>
    <dbReference type="NCBI Taxonomy" id="1234261"/>
    <lineage>
        <taxon>Eukaryota</taxon>
        <taxon>Metazoa</taxon>
        <taxon>Spiralia</taxon>
        <taxon>Gnathifera</taxon>
        <taxon>Rotifera</taxon>
        <taxon>Eurotatoria</taxon>
        <taxon>Bdelloidea</taxon>
        <taxon>Philodinida</taxon>
        <taxon>Philodinidae</taxon>
        <taxon>Didymodactylos</taxon>
    </lineage>
</organism>
<dbReference type="EMBL" id="CAJNOK010005214">
    <property type="protein sequence ID" value="CAF0964793.1"/>
    <property type="molecule type" value="Genomic_DNA"/>
</dbReference>
<dbReference type="PROSITE" id="PS50878">
    <property type="entry name" value="RT_POL"/>
    <property type="match status" value="1"/>
</dbReference>
<dbReference type="PANTHER" id="PTHR33064">
    <property type="entry name" value="POL PROTEIN"/>
    <property type="match status" value="1"/>
</dbReference>
<comment type="caution">
    <text evidence="3">The sequence shown here is derived from an EMBL/GenBank/DDBJ whole genome shotgun (WGS) entry which is preliminary data.</text>
</comment>
<dbReference type="FunFam" id="3.30.70.270:FF:000003">
    <property type="entry name" value="Transposon Ty3-G Gag-Pol polyprotein"/>
    <property type="match status" value="1"/>
</dbReference>
<sequence length="225" mass="25655">MANFTCRVQESELENIYIFLHILLKSCRSFCLVYLDDIIVFSNSFEQHLDHLKQVFAALEDKNITLNPPKCEIAVQKINYLGHTITETTATPMNDSIKTILEIKEPRTLVQANKFIGALSWYRKFLPHFATVAAQIHAVTNLTKAKKHKFKWKEPQSKAFNDLKCMLTSAPLFLHFPVDHKPLILTTDASGIGVGGVLQQEVDGQLRNLYYHSQLLIDELIKTIS</sequence>
<dbReference type="InterPro" id="IPR041577">
    <property type="entry name" value="RT_RNaseH_2"/>
</dbReference>
<dbReference type="Pfam" id="PF17919">
    <property type="entry name" value="RT_RNaseH_2"/>
    <property type="match status" value="1"/>
</dbReference>
<protein>
    <recommendedName>
        <fullName evidence="1">Reverse transcriptase domain-containing protein</fullName>
    </recommendedName>
</protein>
<gene>
    <name evidence="2" type="ORF">OVA965_LOCUS12793</name>
    <name evidence="3" type="ORF">TMI583_LOCUS12796</name>
</gene>
<dbReference type="InterPro" id="IPR000477">
    <property type="entry name" value="RT_dom"/>
</dbReference>
<evidence type="ECO:0000313" key="3">
    <source>
        <dbReference type="EMBL" id="CAF3736783.1"/>
    </source>
</evidence>
<dbReference type="FunFam" id="3.30.70.270:FF:000020">
    <property type="entry name" value="Transposon Tf2-6 polyprotein-like Protein"/>
    <property type="match status" value="1"/>
</dbReference>
<dbReference type="PANTHER" id="PTHR33064:SF37">
    <property type="entry name" value="RIBONUCLEASE H"/>
    <property type="match status" value="1"/>
</dbReference>
<dbReference type="Gene3D" id="3.30.70.270">
    <property type="match status" value="2"/>
</dbReference>
<dbReference type="EMBL" id="CAJOBA010005220">
    <property type="protein sequence ID" value="CAF3736783.1"/>
    <property type="molecule type" value="Genomic_DNA"/>
</dbReference>
<name>A0A8S2IAR1_9BILA</name>
<dbReference type="InterPro" id="IPR043502">
    <property type="entry name" value="DNA/RNA_pol_sf"/>
</dbReference>
<dbReference type="Proteomes" id="UP000677228">
    <property type="component" value="Unassembled WGS sequence"/>
</dbReference>
<evidence type="ECO:0000313" key="2">
    <source>
        <dbReference type="EMBL" id="CAF0964793.1"/>
    </source>
</evidence>
<dbReference type="SUPFAM" id="SSF56672">
    <property type="entry name" value="DNA/RNA polymerases"/>
    <property type="match status" value="1"/>
</dbReference>
<reference evidence="3" key="1">
    <citation type="submission" date="2021-02" db="EMBL/GenBank/DDBJ databases">
        <authorList>
            <person name="Nowell W R."/>
        </authorList>
    </citation>
    <scope>NUCLEOTIDE SEQUENCE</scope>
</reference>
<accession>A0A8S2IAR1</accession>
<evidence type="ECO:0000313" key="4">
    <source>
        <dbReference type="Proteomes" id="UP000682733"/>
    </source>
</evidence>
<dbReference type="Proteomes" id="UP000682733">
    <property type="component" value="Unassembled WGS sequence"/>
</dbReference>
<proteinExistence type="predicted"/>
<dbReference type="AlphaFoldDB" id="A0A8S2IAR1"/>
<dbReference type="Pfam" id="PF00078">
    <property type="entry name" value="RVT_1"/>
    <property type="match status" value="1"/>
</dbReference>